<dbReference type="Gene3D" id="3.40.50.2000">
    <property type="entry name" value="Glycogen Phosphorylase B"/>
    <property type="match status" value="2"/>
</dbReference>
<gene>
    <name evidence="1" type="ORF">S06H3_56120</name>
</gene>
<name>X1P1L7_9ZZZZ</name>
<organism evidence="1">
    <name type="scientific">marine sediment metagenome</name>
    <dbReference type="NCBI Taxonomy" id="412755"/>
    <lineage>
        <taxon>unclassified sequences</taxon>
        <taxon>metagenomes</taxon>
        <taxon>ecological metagenomes</taxon>
    </lineage>
</organism>
<accession>X1P1L7</accession>
<dbReference type="AlphaFoldDB" id="X1P1L7"/>
<comment type="caution">
    <text evidence="1">The sequence shown here is derived from an EMBL/GenBank/DDBJ whole genome shotgun (WGS) entry which is preliminary data.</text>
</comment>
<reference evidence="1" key="1">
    <citation type="journal article" date="2014" name="Front. Microbiol.">
        <title>High frequency of phylogenetically diverse reductive dehalogenase-homologous genes in deep subseafloor sedimentary metagenomes.</title>
        <authorList>
            <person name="Kawai M."/>
            <person name="Futagami T."/>
            <person name="Toyoda A."/>
            <person name="Takaki Y."/>
            <person name="Nishi S."/>
            <person name="Hori S."/>
            <person name="Arai W."/>
            <person name="Tsubouchi T."/>
            <person name="Morono Y."/>
            <person name="Uchiyama I."/>
            <person name="Ito T."/>
            <person name="Fujiyama A."/>
            <person name="Inagaki F."/>
            <person name="Takami H."/>
        </authorList>
    </citation>
    <scope>NUCLEOTIDE SEQUENCE</scope>
    <source>
        <strain evidence="1">Expedition CK06-06</strain>
    </source>
</reference>
<feature type="non-terminal residue" evidence="1">
    <location>
        <position position="1"/>
    </location>
</feature>
<evidence type="ECO:0000313" key="1">
    <source>
        <dbReference type="EMBL" id="GAI50187.1"/>
    </source>
</evidence>
<sequence>CCNSWWGILDLVDDGVNGILFEEGNVAELGETINLLLDRSDLIDSYSVKSCEKIRKQFSGERAARQVVDIYTKLL</sequence>
<dbReference type="SUPFAM" id="SSF53756">
    <property type="entry name" value="UDP-Glycosyltransferase/glycogen phosphorylase"/>
    <property type="match status" value="1"/>
</dbReference>
<dbReference type="EMBL" id="BARV01036074">
    <property type="protein sequence ID" value="GAI50187.1"/>
    <property type="molecule type" value="Genomic_DNA"/>
</dbReference>
<protein>
    <recommendedName>
        <fullName evidence="2">Glycosyl transferase family 1 domain-containing protein</fullName>
    </recommendedName>
</protein>
<evidence type="ECO:0008006" key="2">
    <source>
        <dbReference type="Google" id="ProtNLM"/>
    </source>
</evidence>
<proteinExistence type="predicted"/>